<dbReference type="OrthoDB" id="7318948at2759"/>
<evidence type="ECO:0000256" key="2">
    <source>
        <dbReference type="ARBA" id="ARBA00022574"/>
    </source>
</evidence>
<comment type="similarity">
    <text evidence="1">Belongs to the WD repeat ESC family.</text>
</comment>
<keyword evidence="9" id="KW-1185">Reference proteome</keyword>
<dbReference type="PROSITE" id="PS50082">
    <property type="entry name" value="WD_REPEATS_2"/>
    <property type="match status" value="1"/>
</dbReference>
<dbReference type="Pfam" id="PF00400">
    <property type="entry name" value="WD40"/>
    <property type="match status" value="2"/>
</dbReference>
<dbReference type="Proteomes" id="UP000316726">
    <property type="component" value="Chromosome 4"/>
</dbReference>
<feature type="repeat" description="WD" evidence="6">
    <location>
        <begin position="176"/>
        <end position="218"/>
    </location>
</feature>
<keyword evidence="3" id="KW-0677">Repeat</keyword>
<evidence type="ECO:0000256" key="6">
    <source>
        <dbReference type="PROSITE-ProRule" id="PRU00221"/>
    </source>
</evidence>
<keyword evidence="5" id="KW-0804">Transcription</keyword>
<dbReference type="EMBL" id="CP031037">
    <property type="protein sequence ID" value="QDZ20521.1"/>
    <property type="molecule type" value="Genomic_DNA"/>
</dbReference>
<evidence type="ECO:0000256" key="1">
    <source>
        <dbReference type="ARBA" id="ARBA00008075"/>
    </source>
</evidence>
<feature type="region of interest" description="Disordered" evidence="7">
    <location>
        <begin position="413"/>
        <end position="434"/>
    </location>
</feature>
<dbReference type="Gene3D" id="2.130.10.10">
    <property type="entry name" value="YVTN repeat-like/Quinoprotein amine dehydrogenase"/>
    <property type="match status" value="1"/>
</dbReference>
<proteinExistence type="inferred from homology"/>
<dbReference type="SMART" id="SM00320">
    <property type="entry name" value="WD40"/>
    <property type="match status" value="6"/>
</dbReference>
<accession>A0A5B8MJR1</accession>
<dbReference type="InterPro" id="IPR051243">
    <property type="entry name" value="PcG_WD-repeat"/>
</dbReference>
<keyword evidence="4" id="KW-0805">Transcription regulation</keyword>
<gene>
    <name evidence="8" type="ORF">A3770_04p30390</name>
</gene>
<evidence type="ECO:0000313" key="9">
    <source>
        <dbReference type="Proteomes" id="UP000316726"/>
    </source>
</evidence>
<evidence type="ECO:0000256" key="4">
    <source>
        <dbReference type="ARBA" id="ARBA00023015"/>
    </source>
</evidence>
<dbReference type="STRING" id="1764295.A0A5B8MJR1"/>
<name>A0A5B8MJR1_9CHLO</name>
<protein>
    <submittedName>
        <fullName evidence="8">Uncharacterized protein</fullName>
    </submittedName>
</protein>
<evidence type="ECO:0000256" key="5">
    <source>
        <dbReference type="ARBA" id="ARBA00023163"/>
    </source>
</evidence>
<evidence type="ECO:0000256" key="7">
    <source>
        <dbReference type="SAM" id="MobiDB-lite"/>
    </source>
</evidence>
<dbReference type="SUPFAM" id="SSF50978">
    <property type="entry name" value="WD40 repeat-like"/>
    <property type="match status" value="1"/>
</dbReference>
<evidence type="ECO:0000256" key="3">
    <source>
        <dbReference type="ARBA" id="ARBA00022737"/>
    </source>
</evidence>
<feature type="compositionally biased region" description="Basic and acidic residues" evidence="7">
    <location>
        <begin position="415"/>
        <end position="425"/>
    </location>
</feature>
<keyword evidence="2 6" id="KW-0853">WD repeat</keyword>
<dbReference type="InterPro" id="IPR036322">
    <property type="entry name" value="WD40_repeat_dom_sf"/>
</dbReference>
<dbReference type="AlphaFoldDB" id="A0A5B8MJR1"/>
<dbReference type="InterPro" id="IPR001680">
    <property type="entry name" value="WD40_rpt"/>
</dbReference>
<dbReference type="InterPro" id="IPR015943">
    <property type="entry name" value="WD40/YVTN_repeat-like_dom_sf"/>
</dbReference>
<dbReference type="PANTHER" id="PTHR10253">
    <property type="entry name" value="POLYCOMB PROTEIN"/>
    <property type="match status" value="1"/>
</dbReference>
<evidence type="ECO:0000313" key="8">
    <source>
        <dbReference type="EMBL" id="QDZ20521.1"/>
    </source>
</evidence>
<reference evidence="8 9" key="1">
    <citation type="submission" date="2018-07" db="EMBL/GenBank/DDBJ databases">
        <title>The complete nuclear genome of the prasinophyte Chloropicon primus (CCMP1205).</title>
        <authorList>
            <person name="Pombert J.-F."/>
            <person name="Otis C."/>
            <person name="Turmel M."/>
            <person name="Lemieux C."/>
        </authorList>
    </citation>
    <scope>NUCLEOTIDE SEQUENCE [LARGE SCALE GENOMIC DNA]</scope>
    <source>
        <strain evidence="8 9">CCMP1205</strain>
    </source>
</reference>
<sequence length="434" mass="46526">MVSVKRDGVDVGLAGVRGGAKASGKKAKTALEDAGVVEGREGGGAPAGPTSKMVVRTVLRESHNRVIRKVAYNRTGAPFSREADPLESSANLFATVGGNQCTVYDGRHFGEYMGLVVHYVHQGEDGGAGAELTSCAWTDARGQTNHPRGDDHVVVGTSDGEILVISVVEAAVTRKLVGHKREVFQLATSASCPGRLLSLSRDGTVKLWSTYEERCLCTYKVGAQTSSIAWSPDGAWFLTGSAGGVLYRWFVGPHGGDEERVVEKKAAGSFEKLAVEGVDHKDQVDSVTFVGGDGGLRAMTKSVDGRIFLWQAPGAEDPADGGSRIKAWRVPGSVKCYSDLDVTGDGMYFTVGNSSGQVLVFETGESDCVAKLEPHRVREQVTSCAVSDDHEDVIATLGDGYLFRYRHLPEGLLAQKEEQEKQQEKQEEEEEEEG</sequence>
<organism evidence="8 9">
    <name type="scientific">Chloropicon primus</name>
    <dbReference type="NCBI Taxonomy" id="1764295"/>
    <lineage>
        <taxon>Eukaryota</taxon>
        <taxon>Viridiplantae</taxon>
        <taxon>Chlorophyta</taxon>
        <taxon>Chloropicophyceae</taxon>
        <taxon>Chloropicales</taxon>
        <taxon>Chloropicaceae</taxon>
        <taxon>Chloropicon</taxon>
    </lineage>
</organism>